<comment type="caution">
    <text evidence="1">The sequence shown here is derived from an EMBL/GenBank/DDBJ whole genome shotgun (WGS) entry which is preliminary data.</text>
</comment>
<dbReference type="GO" id="GO:0003714">
    <property type="term" value="F:transcription corepressor activity"/>
    <property type="evidence" value="ECO:0007669"/>
    <property type="project" value="TreeGrafter"/>
</dbReference>
<dbReference type="GO" id="GO:0000122">
    <property type="term" value="P:negative regulation of transcription by RNA polymerase II"/>
    <property type="evidence" value="ECO:0007669"/>
    <property type="project" value="TreeGrafter"/>
</dbReference>
<dbReference type="Pfam" id="PF01448">
    <property type="entry name" value="ELM2"/>
    <property type="match status" value="1"/>
</dbReference>
<name>A0A2H1CSE5_FASHE</name>
<accession>A0A2H1CSE5</accession>
<gene>
    <name evidence="1" type="ORF">D915_001396</name>
</gene>
<dbReference type="PANTHER" id="PTHR10865:SF29">
    <property type="entry name" value="METASTASIS ASSOCIATED 1-LIKE, ISOFORM D"/>
    <property type="match status" value="1"/>
</dbReference>
<dbReference type="SMART" id="SM01189">
    <property type="entry name" value="ELM2"/>
    <property type="match status" value="1"/>
</dbReference>
<evidence type="ECO:0000313" key="1">
    <source>
        <dbReference type="EMBL" id="THD27829.1"/>
    </source>
</evidence>
<dbReference type="GO" id="GO:0042826">
    <property type="term" value="F:histone deacetylase binding"/>
    <property type="evidence" value="ECO:0007669"/>
    <property type="project" value="TreeGrafter"/>
</dbReference>
<organism evidence="1 2">
    <name type="scientific">Fasciola hepatica</name>
    <name type="common">Liver fluke</name>
    <dbReference type="NCBI Taxonomy" id="6192"/>
    <lineage>
        <taxon>Eukaryota</taxon>
        <taxon>Metazoa</taxon>
        <taxon>Spiralia</taxon>
        <taxon>Lophotrochozoa</taxon>
        <taxon>Platyhelminthes</taxon>
        <taxon>Trematoda</taxon>
        <taxon>Digenea</taxon>
        <taxon>Plagiorchiida</taxon>
        <taxon>Echinostomata</taxon>
        <taxon>Echinostomatoidea</taxon>
        <taxon>Fasciolidae</taxon>
        <taxon>Fasciola</taxon>
    </lineage>
</organism>
<reference evidence="1" key="1">
    <citation type="submission" date="2019-03" db="EMBL/GenBank/DDBJ databases">
        <title>Improved annotation for the trematode Fasciola hepatica.</title>
        <authorList>
            <person name="Choi Y.-J."/>
            <person name="Martin J."/>
            <person name="Mitreva M."/>
        </authorList>
    </citation>
    <scope>NUCLEOTIDE SEQUENCE [LARGE SCALE GENOMIC DNA]</scope>
</reference>
<dbReference type="InterPro" id="IPR000949">
    <property type="entry name" value="ELM2_dom"/>
</dbReference>
<sequence length="92" mass="10170">MRIGSDHQSEIQSFLKDSATDPRLNAQLEELVWKAGSITDEEIDMFCLLVRAVGTLGRAYDPSSTTRQPILLGAAAAARRDITKQHAHDLLH</sequence>
<proteinExistence type="predicted"/>
<dbReference type="AlphaFoldDB" id="A0A2H1CSE5"/>
<dbReference type="PANTHER" id="PTHR10865">
    <property type="entry name" value="METASTASIS-ASSOCIATED PROTEIN AND MESODERM INDUCTION EARLY RESPONSE PROTEIN"/>
    <property type="match status" value="1"/>
</dbReference>
<dbReference type="Gene3D" id="4.10.1240.50">
    <property type="match status" value="1"/>
</dbReference>
<dbReference type="Proteomes" id="UP000230066">
    <property type="component" value="Unassembled WGS sequence"/>
</dbReference>
<dbReference type="EMBL" id="JXXN02000310">
    <property type="protein sequence ID" value="THD27829.1"/>
    <property type="molecule type" value="Genomic_DNA"/>
</dbReference>
<dbReference type="GO" id="GO:0003713">
    <property type="term" value="F:transcription coactivator activity"/>
    <property type="evidence" value="ECO:0007669"/>
    <property type="project" value="TreeGrafter"/>
</dbReference>
<dbReference type="GO" id="GO:0016581">
    <property type="term" value="C:NuRD complex"/>
    <property type="evidence" value="ECO:0007669"/>
    <property type="project" value="TreeGrafter"/>
</dbReference>
<evidence type="ECO:0000313" key="2">
    <source>
        <dbReference type="Proteomes" id="UP000230066"/>
    </source>
</evidence>
<keyword evidence="2" id="KW-1185">Reference proteome</keyword>
<dbReference type="PROSITE" id="PS51156">
    <property type="entry name" value="ELM2"/>
    <property type="match status" value="1"/>
</dbReference>
<dbReference type="InterPro" id="IPR040138">
    <property type="entry name" value="MIER/MTA"/>
</dbReference>
<protein>
    <submittedName>
        <fullName evidence="1">Metastasis-associated protein MTA3</fullName>
    </submittedName>
</protein>